<sequence length="573" mass="62521">MRSIAVIGAGQSGAQLALGLLDRGYDVTLVTDRGPDEVRHGRVMSSQCMFDTALRTERALGLDEWQRDCPQITGVALSLVGMDVGMDVRWQSPLDAPAQSVDQRVKCAAWMERYEQAGGKLVVRPASVADLEEYARTHDLVVVATGKGELGRVFPRDPERSPYDRPRRALALTYVTGARPRPGDAVVDLRIVPGVGEYFTFPALTVSGPCEIMVFEGVPDGPMDCWDDVRTPEQHLERSLEILRRFFPDEYERCRTANLTDEQGVLRGRLTPTVRRPAAQLPSGRHVLGMADAVVLCDPVTGQGSNNAAQAAEHYLDAILRHGDEEFTPAWMQRTFDGYWRGWAQWSVAWTNSLLAGLQPHQRQLLAEAAGIPAVAGAVVNGFDDPRTLYPWWAEPAETERLLADKRAQGQSAFDVRDLRRALGHYATGVTVVTARAADGRKVGMTANSFTSVSLDPPLVLWCPGKNAPSTPDFTAATHFAVNILAADQHHLSRQFATPADDKFTGAPVGEGIAGTPVLDGAVARFQCRTVQCLDVGDHIVMIGEVERYDAPGGDPLVFHSGSYRLAAKHPDL</sequence>
<comment type="similarity">
    <text evidence="1">Belongs to the non-flavoprotein flavin reductase family.</text>
</comment>
<evidence type="ECO:0000256" key="2">
    <source>
        <dbReference type="ARBA" id="ARBA00023002"/>
    </source>
</evidence>
<evidence type="ECO:0000259" key="3">
    <source>
        <dbReference type="SMART" id="SM00903"/>
    </source>
</evidence>
<gene>
    <name evidence="4" type="ORF">ACFPH6_48590</name>
</gene>
<proteinExistence type="inferred from homology"/>
<reference evidence="5" key="1">
    <citation type="journal article" date="2019" name="Int. J. Syst. Evol. Microbiol.">
        <title>The Global Catalogue of Microorganisms (GCM) 10K type strain sequencing project: providing services to taxonomists for standard genome sequencing and annotation.</title>
        <authorList>
            <consortium name="The Broad Institute Genomics Platform"/>
            <consortium name="The Broad Institute Genome Sequencing Center for Infectious Disease"/>
            <person name="Wu L."/>
            <person name="Ma J."/>
        </authorList>
    </citation>
    <scope>NUCLEOTIDE SEQUENCE [LARGE SCALE GENOMIC DNA]</scope>
    <source>
        <strain evidence="5">DT43</strain>
    </source>
</reference>
<dbReference type="InterPro" id="IPR036188">
    <property type="entry name" value="FAD/NAD-bd_sf"/>
</dbReference>
<dbReference type="Gene3D" id="3.30.9.40">
    <property type="match status" value="1"/>
</dbReference>
<dbReference type="SUPFAM" id="SSF51905">
    <property type="entry name" value="FAD/NAD(P)-binding domain"/>
    <property type="match status" value="1"/>
</dbReference>
<evidence type="ECO:0000313" key="5">
    <source>
        <dbReference type="Proteomes" id="UP001596012"/>
    </source>
</evidence>
<dbReference type="Proteomes" id="UP001596012">
    <property type="component" value="Unassembled WGS sequence"/>
</dbReference>
<dbReference type="InterPro" id="IPR041654">
    <property type="entry name" value="StyA_sbd"/>
</dbReference>
<dbReference type="InterPro" id="IPR002563">
    <property type="entry name" value="Flavin_Rdtase-like_dom"/>
</dbReference>
<keyword evidence="2" id="KW-0560">Oxidoreductase</keyword>
<accession>A0ABV8Z7G8</accession>
<name>A0ABV8Z7G8_9ACTN</name>
<dbReference type="Pfam" id="PF01613">
    <property type="entry name" value="Flavin_Reduct"/>
    <property type="match status" value="1"/>
</dbReference>
<keyword evidence="5" id="KW-1185">Reference proteome</keyword>
<dbReference type="InterPro" id="IPR050268">
    <property type="entry name" value="NADH-dep_flavin_reductase"/>
</dbReference>
<dbReference type="PANTHER" id="PTHR30466:SF11">
    <property type="entry name" value="FLAVIN-DEPENDENT MONOOXYGENASE, REDUCTASE SUBUNIT HSAB"/>
    <property type="match status" value="1"/>
</dbReference>
<feature type="domain" description="Flavin reductase like" evidence="3">
    <location>
        <begin position="423"/>
        <end position="566"/>
    </location>
</feature>
<dbReference type="RefSeq" id="WP_386355725.1">
    <property type="nucleotide sequence ID" value="NZ_JBHSFG010000111.1"/>
</dbReference>
<protein>
    <submittedName>
        <fullName evidence="4">Styrene monooxygenase/indole monooxygenase family protein</fullName>
    </submittedName>
</protein>
<evidence type="ECO:0000313" key="4">
    <source>
        <dbReference type="EMBL" id="MFC4472250.1"/>
    </source>
</evidence>
<dbReference type="EMBL" id="JBHSFG010000111">
    <property type="protein sequence ID" value="MFC4472250.1"/>
    <property type="molecule type" value="Genomic_DNA"/>
</dbReference>
<dbReference type="InterPro" id="IPR012349">
    <property type="entry name" value="Split_barrel_FMN-bd"/>
</dbReference>
<dbReference type="SUPFAM" id="SSF50475">
    <property type="entry name" value="FMN-binding split barrel"/>
    <property type="match status" value="1"/>
</dbReference>
<dbReference type="Pfam" id="PF17885">
    <property type="entry name" value="Smoa_sbd"/>
    <property type="match status" value="1"/>
</dbReference>
<dbReference type="PANTHER" id="PTHR30466">
    <property type="entry name" value="FLAVIN REDUCTASE"/>
    <property type="match status" value="1"/>
</dbReference>
<dbReference type="Gene3D" id="2.30.110.10">
    <property type="entry name" value="Electron Transport, Fmn-binding Protein, Chain A"/>
    <property type="match status" value="1"/>
</dbReference>
<dbReference type="GO" id="GO:0004497">
    <property type="term" value="F:monooxygenase activity"/>
    <property type="evidence" value="ECO:0007669"/>
    <property type="project" value="UniProtKB-KW"/>
</dbReference>
<dbReference type="Gene3D" id="3.50.50.60">
    <property type="entry name" value="FAD/NAD(P)-binding domain"/>
    <property type="match status" value="2"/>
</dbReference>
<keyword evidence="4" id="KW-0503">Monooxygenase</keyword>
<evidence type="ECO:0000256" key="1">
    <source>
        <dbReference type="ARBA" id="ARBA00008898"/>
    </source>
</evidence>
<organism evidence="4 5">
    <name type="scientific">Streptomyces xiangluensis</name>
    <dbReference type="NCBI Taxonomy" id="2665720"/>
    <lineage>
        <taxon>Bacteria</taxon>
        <taxon>Bacillati</taxon>
        <taxon>Actinomycetota</taxon>
        <taxon>Actinomycetes</taxon>
        <taxon>Kitasatosporales</taxon>
        <taxon>Streptomycetaceae</taxon>
        <taxon>Streptomyces</taxon>
    </lineage>
</organism>
<comment type="caution">
    <text evidence="4">The sequence shown here is derived from an EMBL/GenBank/DDBJ whole genome shotgun (WGS) entry which is preliminary data.</text>
</comment>
<dbReference type="SMART" id="SM00903">
    <property type="entry name" value="Flavin_Reduct"/>
    <property type="match status" value="1"/>
</dbReference>